<feature type="domain" description="Pyruvate kinase barrel" evidence="13">
    <location>
        <begin position="57"/>
        <end position="173"/>
    </location>
</feature>
<keyword evidence="11" id="KW-0324">Glycolysis</keyword>
<dbReference type="InterPro" id="IPR015793">
    <property type="entry name" value="Pyrv_Knase_brl"/>
</dbReference>
<dbReference type="Gramene" id="AET4Gv20031700.10">
    <property type="protein sequence ID" value="AET4Gv20031700.10"/>
    <property type="gene ID" value="AET4Gv20031700"/>
</dbReference>
<evidence type="ECO:0000256" key="3">
    <source>
        <dbReference type="ARBA" id="ARBA00008663"/>
    </source>
</evidence>
<dbReference type="GO" id="GO:0016301">
    <property type="term" value="F:kinase activity"/>
    <property type="evidence" value="ECO:0007669"/>
    <property type="project" value="UniProtKB-KW"/>
</dbReference>
<evidence type="ECO:0000256" key="6">
    <source>
        <dbReference type="ARBA" id="ARBA00022723"/>
    </source>
</evidence>
<dbReference type="SUPFAM" id="SSF51621">
    <property type="entry name" value="Phosphoenolpyruvate/pyruvate domain"/>
    <property type="match status" value="1"/>
</dbReference>
<dbReference type="EnsemblPlants" id="AET4Gv20031700.10">
    <property type="protein sequence ID" value="AET4Gv20031700.10"/>
    <property type="gene ID" value="AET4Gv20031700"/>
</dbReference>
<dbReference type="Gene3D" id="2.40.33.10">
    <property type="entry name" value="PK beta-barrel domain-like"/>
    <property type="match status" value="1"/>
</dbReference>
<evidence type="ECO:0000313" key="14">
    <source>
        <dbReference type="EnsemblPlants" id="AET4Gv20031700.10"/>
    </source>
</evidence>
<dbReference type="InterPro" id="IPR040442">
    <property type="entry name" value="Pyrv_kinase-like_dom_sf"/>
</dbReference>
<evidence type="ECO:0000256" key="1">
    <source>
        <dbReference type="ARBA" id="ARBA00001958"/>
    </source>
</evidence>
<keyword evidence="6" id="KW-0479">Metal-binding</keyword>
<evidence type="ECO:0000256" key="7">
    <source>
        <dbReference type="ARBA" id="ARBA00022741"/>
    </source>
</evidence>
<dbReference type="UniPathway" id="UPA00109">
    <property type="reaction ID" value="UER00188"/>
</dbReference>
<evidence type="ECO:0000256" key="9">
    <source>
        <dbReference type="ARBA" id="ARBA00022840"/>
    </source>
</evidence>
<dbReference type="InterPro" id="IPR015806">
    <property type="entry name" value="Pyrv_Knase_insert_dom_sf"/>
</dbReference>
<evidence type="ECO:0000313" key="15">
    <source>
        <dbReference type="Proteomes" id="UP000015105"/>
    </source>
</evidence>
<keyword evidence="12" id="KW-0670">Pyruvate</keyword>
<dbReference type="GO" id="GO:0000287">
    <property type="term" value="F:magnesium ion binding"/>
    <property type="evidence" value="ECO:0007669"/>
    <property type="project" value="InterPro"/>
</dbReference>
<reference evidence="14" key="5">
    <citation type="journal article" date="2021" name="G3 (Bethesda)">
        <title>Aegilops tauschii genome assembly Aet v5.0 features greater sequence contiguity and improved annotation.</title>
        <authorList>
            <person name="Wang L."/>
            <person name="Zhu T."/>
            <person name="Rodriguez J.C."/>
            <person name="Deal K.R."/>
            <person name="Dubcovsky J."/>
            <person name="McGuire P.E."/>
            <person name="Lux T."/>
            <person name="Spannagl M."/>
            <person name="Mayer K.F.X."/>
            <person name="Baldrich P."/>
            <person name="Meyers B.C."/>
            <person name="Huo N."/>
            <person name="Gu Y.Q."/>
            <person name="Zhou H."/>
            <person name="Devos K.M."/>
            <person name="Bennetzen J.L."/>
            <person name="Unver T."/>
            <person name="Budak H."/>
            <person name="Gulick P.J."/>
            <person name="Galiba G."/>
            <person name="Kalapos B."/>
            <person name="Nelson D.R."/>
            <person name="Li P."/>
            <person name="You F.M."/>
            <person name="Luo M.C."/>
            <person name="Dvorak J."/>
        </authorList>
    </citation>
    <scope>NUCLEOTIDE SEQUENCE [LARGE SCALE GENOMIC DNA]</scope>
    <source>
        <strain evidence="14">cv. AL8/78</strain>
    </source>
</reference>
<reference evidence="14" key="4">
    <citation type="submission" date="2019-03" db="UniProtKB">
        <authorList>
            <consortium name="EnsemblPlants"/>
        </authorList>
    </citation>
    <scope>IDENTIFICATION</scope>
</reference>
<dbReference type="Pfam" id="PF00224">
    <property type="entry name" value="PK"/>
    <property type="match status" value="1"/>
</dbReference>
<protein>
    <recommendedName>
        <fullName evidence="4">pyruvate kinase</fullName>
        <ecNumber evidence="4">2.7.1.40</ecNumber>
    </recommendedName>
</protein>
<keyword evidence="8" id="KW-0418">Kinase</keyword>
<accession>A0A453H1N1</accession>
<sequence length="204" mass="22169">ETLGPMATSAATSSFPSYLFPPPASRRSGARPARAAAEGVMDVVSEAELREKGFMGMRKTKLVCTVGPACMDALPALARGGMGVARVNLCHGGRDWHRAAMREVRRLNDEEGFCVSLMVDTEGSQLLVADHGGAASVKAEDCSEWLFTSKKTDKAHPITMHVNFDKFSEGLKMNMSCLLVVHNMTFKNSLLPYSQCNYCTLQAF</sequence>
<evidence type="ECO:0000256" key="2">
    <source>
        <dbReference type="ARBA" id="ARBA00004997"/>
    </source>
</evidence>
<reference evidence="14" key="3">
    <citation type="journal article" date="2017" name="Nature">
        <title>Genome sequence of the progenitor of the wheat D genome Aegilops tauschii.</title>
        <authorList>
            <person name="Luo M.C."/>
            <person name="Gu Y.Q."/>
            <person name="Puiu D."/>
            <person name="Wang H."/>
            <person name="Twardziok S.O."/>
            <person name="Deal K.R."/>
            <person name="Huo N."/>
            <person name="Zhu T."/>
            <person name="Wang L."/>
            <person name="Wang Y."/>
            <person name="McGuire P.E."/>
            <person name="Liu S."/>
            <person name="Long H."/>
            <person name="Ramasamy R.K."/>
            <person name="Rodriguez J.C."/>
            <person name="Van S.L."/>
            <person name="Yuan L."/>
            <person name="Wang Z."/>
            <person name="Xia Z."/>
            <person name="Xiao L."/>
            <person name="Anderson O.D."/>
            <person name="Ouyang S."/>
            <person name="Liang Y."/>
            <person name="Zimin A.V."/>
            <person name="Pertea G."/>
            <person name="Qi P."/>
            <person name="Bennetzen J.L."/>
            <person name="Dai X."/>
            <person name="Dawson M.W."/>
            <person name="Muller H.G."/>
            <person name="Kugler K."/>
            <person name="Rivarola-Duarte L."/>
            <person name="Spannagl M."/>
            <person name="Mayer K.F.X."/>
            <person name="Lu F.H."/>
            <person name="Bevan M.W."/>
            <person name="Leroy P."/>
            <person name="Li P."/>
            <person name="You F.M."/>
            <person name="Sun Q."/>
            <person name="Liu Z."/>
            <person name="Lyons E."/>
            <person name="Wicker T."/>
            <person name="Salzberg S.L."/>
            <person name="Devos K.M."/>
            <person name="Dvorak J."/>
        </authorList>
    </citation>
    <scope>NUCLEOTIDE SEQUENCE [LARGE SCALE GENOMIC DNA]</scope>
    <source>
        <strain evidence="14">cv. AL8/78</strain>
    </source>
</reference>
<evidence type="ECO:0000256" key="5">
    <source>
        <dbReference type="ARBA" id="ARBA00022679"/>
    </source>
</evidence>
<dbReference type="Gene3D" id="3.20.20.60">
    <property type="entry name" value="Phosphoenolpyruvate-binding domains"/>
    <property type="match status" value="1"/>
</dbReference>
<reference evidence="15" key="2">
    <citation type="journal article" date="2017" name="Nat. Plants">
        <title>The Aegilops tauschii genome reveals multiple impacts of transposons.</title>
        <authorList>
            <person name="Zhao G."/>
            <person name="Zou C."/>
            <person name="Li K."/>
            <person name="Wang K."/>
            <person name="Li T."/>
            <person name="Gao L."/>
            <person name="Zhang X."/>
            <person name="Wang H."/>
            <person name="Yang Z."/>
            <person name="Liu X."/>
            <person name="Jiang W."/>
            <person name="Mao L."/>
            <person name="Kong X."/>
            <person name="Jiao Y."/>
            <person name="Jia J."/>
        </authorList>
    </citation>
    <scope>NUCLEOTIDE SEQUENCE [LARGE SCALE GENOMIC DNA]</scope>
    <source>
        <strain evidence="15">cv. AL8/78</strain>
    </source>
</reference>
<keyword evidence="9" id="KW-0067">ATP-binding</keyword>
<evidence type="ECO:0000256" key="10">
    <source>
        <dbReference type="ARBA" id="ARBA00022842"/>
    </source>
</evidence>
<evidence type="ECO:0000256" key="4">
    <source>
        <dbReference type="ARBA" id="ARBA00012142"/>
    </source>
</evidence>
<evidence type="ECO:0000256" key="11">
    <source>
        <dbReference type="ARBA" id="ARBA00023152"/>
    </source>
</evidence>
<keyword evidence="5" id="KW-0808">Transferase</keyword>
<dbReference type="EC" id="2.7.1.40" evidence="4"/>
<dbReference type="InterPro" id="IPR001697">
    <property type="entry name" value="Pyr_Knase"/>
</dbReference>
<evidence type="ECO:0000256" key="12">
    <source>
        <dbReference type="ARBA" id="ARBA00023317"/>
    </source>
</evidence>
<dbReference type="GO" id="GO:0005524">
    <property type="term" value="F:ATP binding"/>
    <property type="evidence" value="ECO:0007669"/>
    <property type="project" value="UniProtKB-KW"/>
</dbReference>
<dbReference type="PANTHER" id="PTHR11817">
    <property type="entry name" value="PYRUVATE KINASE"/>
    <property type="match status" value="1"/>
</dbReference>
<reference evidence="15" key="1">
    <citation type="journal article" date="2014" name="Science">
        <title>Ancient hybridizations among the ancestral genomes of bread wheat.</title>
        <authorList>
            <consortium name="International Wheat Genome Sequencing Consortium,"/>
            <person name="Marcussen T."/>
            <person name="Sandve S.R."/>
            <person name="Heier L."/>
            <person name="Spannagl M."/>
            <person name="Pfeifer M."/>
            <person name="Jakobsen K.S."/>
            <person name="Wulff B.B."/>
            <person name="Steuernagel B."/>
            <person name="Mayer K.F."/>
            <person name="Olsen O.A."/>
        </authorList>
    </citation>
    <scope>NUCLEOTIDE SEQUENCE [LARGE SCALE GENOMIC DNA]</scope>
    <source>
        <strain evidence="15">cv. AL8/78</strain>
    </source>
</reference>
<organism evidence="14 15">
    <name type="scientific">Aegilops tauschii subsp. strangulata</name>
    <name type="common">Goatgrass</name>
    <dbReference type="NCBI Taxonomy" id="200361"/>
    <lineage>
        <taxon>Eukaryota</taxon>
        <taxon>Viridiplantae</taxon>
        <taxon>Streptophyta</taxon>
        <taxon>Embryophyta</taxon>
        <taxon>Tracheophyta</taxon>
        <taxon>Spermatophyta</taxon>
        <taxon>Magnoliopsida</taxon>
        <taxon>Liliopsida</taxon>
        <taxon>Poales</taxon>
        <taxon>Poaceae</taxon>
        <taxon>BOP clade</taxon>
        <taxon>Pooideae</taxon>
        <taxon>Triticodae</taxon>
        <taxon>Triticeae</taxon>
        <taxon>Triticinae</taxon>
        <taxon>Aegilops</taxon>
    </lineage>
</organism>
<dbReference type="GO" id="GO:0004743">
    <property type="term" value="F:pyruvate kinase activity"/>
    <property type="evidence" value="ECO:0007669"/>
    <property type="project" value="UniProtKB-EC"/>
</dbReference>
<proteinExistence type="inferred from homology"/>
<dbReference type="Proteomes" id="UP000015105">
    <property type="component" value="Chromosome 4D"/>
</dbReference>
<comment type="pathway">
    <text evidence="2">Carbohydrate degradation; glycolysis; pyruvate from D-glyceraldehyde 3-phosphate: step 5/5.</text>
</comment>
<dbReference type="GO" id="GO:0030955">
    <property type="term" value="F:potassium ion binding"/>
    <property type="evidence" value="ECO:0007669"/>
    <property type="project" value="InterPro"/>
</dbReference>
<keyword evidence="10" id="KW-0460">Magnesium</keyword>
<dbReference type="InterPro" id="IPR015813">
    <property type="entry name" value="Pyrv/PenolPyrv_kinase-like_dom"/>
</dbReference>
<dbReference type="AlphaFoldDB" id="A0A453H1N1"/>
<comment type="similarity">
    <text evidence="3">Belongs to the pyruvate kinase family.</text>
</comment>
<comment type="cofactor">
    <cofactor evidence="1">
        <name>K(+)</name>
        <dbReference type="ChEBI" id="CHEBI:29103"/>
    </cofactor>
</comment>
<keyword evidence="7" id="KW-0547">Nucleotide-binding</keyword>
<name>A0A453H1N1_AEGTS</name>
<evidence type="ECO:0000259" key="13">
    <source>
        <dbReference type="Pfam" id="PF00224"/>
    </source>
</evidence>
<keyword evidence="15" id="KW-1185">Reference proteome</keyword>
<evidence type="ECO:0000256" key="8">
    <source>
        <dbReference type="ARBA" id="ARBA00022777"/>
    </source>
</evidence>